<protein>
    <submittedName>
        <fullName evidence="2">Uncharacterized protein</fullName>
    </submittedName>
</protein>
<keyword evidence="1" id="KW-0812">Transmembrane</keyword>
<sequence length="97" mass="10844">MGKSDHNQPQTWGLSQSLLECLGINRMTSVHAGWMSLAFNGLEFQGSPGCVQLLYTGTFGREFVFWDSLPYLCFVSVLGVAFWETKLASWTGAAQFW</sequence>
<dbReference type="AlphaFoldDB" id="A0A8X6NFJ6"/>
<gene>
    <name evidence="2" type="ORF">NPIL_576311</name>
</gene>
<comment type="caution">
    <text evidence="2">The sequence shown here is derived from an EMBL/GenBank/DDBJ whole genome shotgun (WGS) entry which is preliminary data.</text>
</comment>
<accession>A0A8X6NFJ6</accession>
<name>A0A8X6NFJ6_NEPPI</name>
<keyword evidence="1" id="KW-1133">Transmembrane helix</keyword>
<evidence type="ECO:0000256" key="1">
    <source>
        <dbReference type="SAM" id="Phobius"/>
    </source>
</evidence>
<keyword evidence="1" id="KW-0472">Membrane</keyword>
<feature type="transmembrane region" description="Helical" evidence="1">
    <location>
        <begin position="63"/>
        <end position="83"/>
    </location>
</feature>
<evidence type="ECO:0000313" key="2">
    <source>
        <dbReference type="EMBL" id="GFT10816.1"/>
    </source>
</evidence>
<dbReference type="Proteomes" id="UP000887013">
    <property type="component" value="Unassembled WGS sequence"/>
</dbReference>
<dbReference type="EMBL" id="BMAW01103775">
    <property type="protein sequence ID" value="GFT10816.1"/>
    <property type="molecule type" value="Genomic_DNA"/>
</dbReference>
<proteinExistence type="predicted"/>
<evidence type="ECO:0000313" key="3">
    <source>
        <dbReference type="Proteomes" id="UP000887013"/>
    </source>
</evidence>
<keyword evidence="3" id="KW-1185">Reference proteome</keyword>
<reference evidence="2" key="1">
    <citation type="submission" date="2020-08" db="EMBL/GenBank/DDBJ databases">
        <title>Multicomponent nature underlies the extraordinary mechanical properties of spider dragline silk.</title>
        <authorList>
            <person name="Kono N."/>
            <person name="Nakamura H."/>
            <person name="Mori M."/>
            <person name="Yoshida Y."/>
            <person name="Ohtoshi R."/>
            <person name="Malay A.D."/>
            <person name="Moran D.A.P."/>
            <person name="Tomita M."/>
            <person name="Numata K."/>
            <person name="Arakawa K."/>
        </authorList>
    </citation>
    <scope>NUCLEOTIDE SEQUENCE</scope>
</reference>
<organism evidence="2 3">
    <name type="scientific">Nephila pilipes</name>
    <name type="common">Giant wood spider</name>
    <name type="synonym">Nephila maculata</name>
    <dbReference type="NCBI Taxonomy" id="299642"/>
    <lineage>
        <taxon>Eukaryota</taxon>
        <taxon>Metazoa</taxon>
        <taxon>Ecdysozoa</taxon>
        <taxon>Arthropoda</taxon>
        <taxon>Chelicerata</taxon>
        <taxon>Arachnida</taxon>
        <taxon>Araneae</taxon>
        <taxon>Araneomorphae</taxon>
        <taxon>Entelegynae</taxon>
        <taxon>Araneoidea</taxon>
        <taxon>Nephilidae</taxon>
        <taxon>Nephila</taxon>
    </lineage>
</organism>